<sequence>MRFVALALALTAVPALALAADCPSPAYPEAKPFGSVESGRASVDTALMAAIAADKRVILVFGANWCHDSRALAGWFATPRFQTMLHDRYEIAWINVGDKPGEKDRNGDLARRFGLGPITGTPTVLVLDSTGKPVNLADAPTWRNAASRSGDAIFAYFAKR</sequence>
<name>A0A5B8LJM8_9SPHN</name>
<evidence type="ECO:0000256" key="1">
    <source>
        <dbReference type="SAM" id="SignalP"/>
    </source>
</evidence>
<evidence type="ECO:0000313" key="3">
    <source>
        <dbReference type="Proteomes" id="UP000315673"/>
    </source>
</evidence>
<dbReference type="Gene3D" id="3.40.30.10">
    <property type="entry name" value="Glutaredoxin"/>
    <property type="match status" value="1"/>
</dbReference>
<dbReference type="SUPFAM" id="SSF52833">
    <property type="entry name" value="Thioredoxin-like"/>
    <property type="match status" value="1"/>
</dbReference>
<dbReference type="CDD" id="cd02947">
    <property type="entry name" value="TRX_family"/>
    <property type="match status" value="1"/>
</dbReference>
<keyword evidence="1" id="KW-0732">Signal</keyword>
<feature type="chain" id="PRO_5022858254" evidence="1">
    <location>
        <begin position="20"/>
        <end position="160"/>
    </location>
</feature>
<keyword evidence="3" id="KW-1185">Reference proteome</keyword>
<dbReference type="InterPro" id="IPR036249">
    <property type="entry name" value="Thioredoxin-like_sf"/>
</dbReference>
<organism evidence="2 3">
    <name type="scientific">Sphingomonas panacisoli</name>
    <dbReference type="NCBI Taxonomy" id="1813879"/>
    <lineage>
        <taxon>Bacteria</taxon>
        <taxon>Pseudomonadati</taxon>
        <taxon>Pseudomonadota</taxon>
        <taxon>Alphaproteobacteria</taxon>
        <taxon>Sphingomonadales</taxon>
        <taxon>Sphingomonadaceae</taxon>
        <taxon>Sphingomonas</taxon>
    </lineage>
</organism>
<dbReference type="OrthoDB" id="7629852at2"/>
<dbReference type="RefSeq" id="WP_146572877.1">
    <property type="nucleotide sequence ID" value="NZ_CP042306.1"/>
</dbReference>
<evidence type="ECO:0000313" key="2">
    <source>
        <dbReference type="EMBL" id="QDZ08393.1"/>
    </source>
</evidence>
<feature type="signal peptide" evidence="1">
    <location>
        <begin position="1"/>
        <end position="19"/>
    </location>
</feature>
<protein>
    <submittedName>
        <fullName evidence="2">Thioredoxin family protein</fullName>
    </submittedName>
</protein>
<proteinExistence type="predicted"/>
<dbReference type="KEGG" id="spai:FPZ24_13695"/>
<accession>A0A5B8LJM8</accession>
<reference evidence="2 3" key="1">
    <citation type="submission" date="2019-07" db="EMBL/GenBank/DDBJ databases">
        <title>Full genome sequence of Sphingomonas sp. 4R-6-7(HKS19).</title>
        <authorList>
            <person name="Im W.-T."/>
        </authorList>
    </citation>
    <scope>NUCLEOTIDE SEQUENCE [LARGE SCALE GENOMIC DNA]</scope>
    <source>
        <strain evidence="2 3">HKS19</strain>
    </source>
</reference>
<dbReference type="EMBL" id="CP042306">
    <property type="protein sequence ID" value="QDZ08393.1"/>
    <property type="molecule type" value="Genomic_DNA"/>
</dbReference>
<gene>
    <name evidence="2" type="ORF">FPZ24_13695</name>
</gene>
<dbReference type="Pfam" id="PF13899">
    <property type="entry name" value="Thioredoxin_7"/>
    <property type="match status" value="1"/>
</dbReference>
<dbReference type="AlphaFoldDB" id="A0A5B8LJM8"/>
<dbReference type="Proteomes" id="UP000315673">
    <property type="component" value="Chromosome"/>
</dbReference>